<proteinExistence type="inferred from homology"/>
<evidence type="ECO:0000313" key="8">
    <source>
        <dbReference type="Proteomes" id="UP001292094"/>
    </source>
</evidence>
<dbReference type="InterPro" id="IPR029058">
    <property type="entry name" value="AB_hydrolase_fold"/>
</dbReference>
<organism evidence="7 8">
    <name type="scientific">Petrolisthes manimaculis</name>
    <dbReference type="NCBI Taxonomy" id="1843537"/>
    <lineage>
        <taxon>Eukaryota</taxon>
        <taxon>Metazoa</taxon>
        <taxon>Ecdysozoa</taxon>
        <taxon>Arthropoda</taxon>
        <taxon>Crustacea</taxon>
        <taxon>Multicrustacea</taxon>
        <taxon>Malacostraca</taxon>
        <taxon>Eumalacostraca</taxon>
        <taxon>Eucarida</taxon>
        <taxon>Decapoda</taxon>
        <taxon>Pleocyemata</taxon>
        <taxon>Anomura</taxon>
        <taxon>Galatheoidea</taxon>
        <taxon>Porcellanidae</taxon>
        <taxon>Petrolisthes</taxon>
    </lineage>
</organism>
<evidence type="ECO:0000256" key="4">
    <source>
        <dbReference type="ARBA" id="ARBA00022801"/>
    </source>
</evidence>
<gene>
    <name evidence="7" type="ORF">Pmani_009873</name>
</gene>
<dbReference type="Proteomes" id="UP001292094">
    <property type="component" value="Unassembled WGS sequence"/>
</dbReference>
<dbReference type="InterPro" id="IPR042269">
    <property type="entry name" value="Ser_carbopepase_S28_SKS"/>
</dbReference>
<comment type="caution">
    <text evidence="7">The sequence shown here is derived from an EMBL/GenBank/DDBJ whole genome shotgun (WGS) entry which is preliminary data.</text>
</comment>
<dbReference type="InterPro" id="IPR008758">
    <property type="entry name" value="Peptidase_S28"/>
</dbReference>
<dbReference type="GO" id="GO:0008239">
    <property type="term" value="F:dipeptidyl-peptidase activity"/>
    <property type="evidence" value="ECO:0007669"/>
    <property type="project" value="TreeGrafter"/>
</dbReference>
<dbReference type="FunFam" id="1.20.120.980:FF:000003">
    <property type="entry name" value="Serine protease 16"/>
    <property type="match status" value="1"/>
</dbReference>
<feature type="chain" id="PRO_5042050633" description="Serine protease K12H4.7" evidence="6">
    <location>
        <begin position="26"/>
        <end position="500"/>
    </location>
</feature>
<keyword evidence="8" id="KW-1185">Reference proteome</keyword>
<evidence type="ECO:0000313" key="7">
    <source>
        <dbReference type="EMBL" id="KAK4319171.1"/>
    </source>
</evidence>
<dbReference type="EMBL" id="JAWZYT010000776">
    <property type="protein sequence ID" value="KAK4319171.1"/>
    <property type="molecule type" value="Genomic_DNA"/>
</dbReference>
<feature type="signal peptide" evidence="6">
    <location>
        <begin position="1"/>
        <end position="25"/>
    </location>
</feature>
<reference evidence="7" key="1">
    <citation type="submission" date="2023-11" db="EMBL/GenBank/DDBJ databases">
        <title>Genome assemblies of two species of porcelain crab, Petrolisthes cinctipes and Petrolisthes manimaculis (Anomura: Porcellanidae).</title>
        <authorList>
            <person name="Angst P."/>
        </authorList>
    </citation>
    <scope>NUCLEOTIDE SEQUENCE</scope>
    <source>
        <strain evidence="7">PB745_02</strain>
        <tissue evidence="7">Gill</tissue>
    </source>
</reference>
<dbReference type="Pfam" id="PF05577">
    <property type="entry name" value="Peptidase_S28"/>
    <property type="match status" value="1"/>
</dbReference>
<dbReference type="PANTHER" id="PTHR11010">
    <property type="entry name" value="PROTEASE S28 PRO-X CARBOXYPEPTIDASE-RELATED"/>
    <property type="match status" value="1"/>
</dbReference>
<evidence type="ECO:0008006" key="9">
    <source>
        <dbReference type="Google" id="ProtNLM"/>
    </source>
</evidence>
<keyword evidence="5" id="KW-0325">Glycoprotein</keyword>
<dbReference type="AlphaFoldDB" id="A0AAE1Q373"/>
<name>A0AAE1Q373_9EUCA</name>
<evidence type="ECO:0000256" key="3">
    <source>
        <dbReference type="ARBA" id="ARBA00022729"/>
    </source>
</evidence>
<evidence type="ECO:0000256" key="2">
    <source>
        <dbReference type="ARBA" id="ARBA00022670"/>
    </source>
</evidence>
<keyword evidence="3 6" id="KW-0732">Signal</keyword>
<comment type="similarity">
    <text evidence="1">Belongs to the peptidase S28 family.</text>
</comment>
<keyword evidence="4" id="KW-0378">Hydrolase</keyword>
<dbReference type="SUPFAM" id="SSF53474">
    <property type="entry name" value="alpha/beta-Hydrolases"/>
    <property type="match status" value="1"/>
</dbReference>
<dbReference type="GO" id="GO:0070008">
    <property type="term" value="F:serine-type exopeptidase activity"/>
    <property type="evidence" value="ECO:0007669"/>
    <property type="project" value="InterPro"/>
</dbReference>
<keyword evidence="2" id="KW-0645">Protease</keyword>
<evidence type="ECO:0000256" key="1">
    <source>
        <dbReference type="ARBA" id="ARBA00011079"/>
    </source>
</evidence>
<protein>
    <recommendedName>
        <fullName evidence="9">Serine protease K12H4.7</fullName>
    </recommendedName>
</protein>
<dbReference type="GO" id="GO:0006508">
    <property type="term" value="P:proteolysis"/>
    <property type="evidence" value="ECO:0007669"/>
    <property type="project" value="UniProtKB-KW"/>
</dbReference>
<dbReference type="PANTHER" id="PTHR11010:SF117">
    <property type="entry name" value="SERINE PROTEASE 16"/>
    <property type="match status" value="1"/>
</dbReference>
<dbReference type="Gene3D" id="1.20.120.980">
    <property type="entry name" value="Serine carboxypeptidase S28, SKS domain"/>
    <property type="match status" value="1"/>
</dbReference>
<evidence type="ECO:0000256" key="6">
    <source>
        <dbReference type="SAM" id="SignalP"/>
    </source>
</evidence>
<sequence length="500" mass="56196">MKASSREGVLCLLLVLVYCGVGCHGLFRQGRTKKYGLVPPPAGVPEGVTVPDEWFTTQRLDHFNNTDTRTWKQRYFSNSTFYKPGGPVFLMIGGEGPANPKWMHEGAWIHYAKSLNAYLLSLEHRYYGKSHPTKDASTENLLHLSSEQALADLATFTAAMKEELGLGDETKWVAFGGSYPGSLAAWYRLKYPHLVHAAVATSAPVLAQVNFKEYLEVVDDALATVSDECNSLVYEANRQLHILLQHRVGWQRITDTYRLCTPLNGTNRLDVANLFSLLAGNIEDVVQYNKDNREFEGIKGTNITINTVCGIMANETLGSPYVRYAVLNSMFLDAQEEKCLNHTYNATIQELRATSWENNAGVGGRVWMYQTCTEFGYYQSSDSTNQPFGNEFPLEFFTRQCRDIFGPRFTPELIANAVKRTNRVYGGRHPSVTRVVFPNGSIDPWHSLGVLHDISPNATALFINGTAHCANMYPASPRDPPQLVKARQQIFHLLRKWLHE</sequence>
<dbReference type="Gene3D" id="3.40.50.1820">
    <property type="entry name" value="alpha/beta hydrolase"/>
    <property type="match status" value="1"/>
</dbReference>
<accession>A0AAE1Q373</accession>
<evidence type="ECO:0000256" key="5">
    <source>
        <dbReference type="ARBA" id="ARBA00023180"/>
    </source>
</evidence>